<evidence type="ECO:0000256" key="3">
    <source>
        <dbReference type="ARBA" id="ARBA00023125"/>
    </source>
</evidence>
<evidence type="ECO:0000256" key="4">
    <source>
        <dbReference type="ARBA" id="ARBA00023172"/>
    </source>
</evidence>
<evidence type="ECO:0000256" key="1">
    <source>
        <dbReference type="ARBA" id="ARBA00008857"/>
    </source>
</evidence>
<dbReference type="GO" id="GO:0015074">
    <property type="term" value="P:DNA integration"/>
    <property type="evidence" value="ECO:0007669"/>
    <property type="project" value="UniProtKB-KW"/>
</dbReference>
<dbReference type="InterPro" id="IPR044068">
    <property type="entry name" value="CB"/>
</dbReference>
<evidence type="ECO:0000256" key="5">
    <source>
        <dbReference type="PROSITE-ProRule" id="PRU01248"/>
    </source>
</evidence>
<keyword evidence="4" id="KW-0233">DNA recombination</keyword>
<evidence type="ECO:0008006" key="10">
    <source>
        <dbReference type="Google" id="ProtNLM"/>
    </source>
</evidence>
<name>A0A124F284_9FLAO</name>
<dbReference type="GO" id="GO:0003677">
    <property type="term" value="F:DNA binding"/>
    <property type="evidence" value="ECO:0007669"/>
    <property type="project" value="UniProtKB-UniRule"/>
</dbReference>
<dbReference type="CDD" id="cd01189">
    <property type="entry name" value="INT_ICEBs1_C_like"/>
    <property type="match status" value="1"/>
</dbReference>
<sequence>MKFKDAIPLFINYKKDYVGASTMTSYQSVYRNDLVPYFGEMQEITKQEVMNYIRLKSTQGISKSTIKNHIVALKTFFSWGNRSEIFVTKPFKVTYTNGFAEKVEIHPFSADDAKKFVKYCEDNFTFDNFILYIAIFTGLRAGELCGLKWSDVDVKRGVLNVDKIVTRVCNMKSDAEELAILKELGVQKISKKSTEIIIKTPKTPNSIREIPLAPQLLHRFKLLQKISQPENYIATNSIKPTEPTQIRNRLNNLLNSANLPIIRLHDLRHTFATRCISAGIDVKTVSVMLGHSTVMTTLKTYMHTDDDQKIAAFKKLGKKMSW</sequence>
<dbReference type="InterPro" id="IPR002104">
    <property type="entry name" value="Integrase_catalytic"/>
</dbReference>
<dbReference type="Pfam" id="PF14659">
    <property type="entry name" value="Phage_int_SAM_3"/>
    <property type="match status" value="1"/>
</dbReference>
<dbReference type="Proteomes" id="UP000054388">
    <property type="component" value="Unassembled WGS sequence"/>
</dbReference>
<dbReference type="Pfam" id="PF00589">
    <property type="entry name" value="Phage_integrase"/>
    <property type="match status" value="1"/>
</dbReference>
<dbReference type="PROSITE" id="PS51900">
    <property type="entry name" value="CB"/>
    <property type="match status" value="1"/>
</dbReference>
<dbReference type="InterPro" id="IPR013762">
    <property type="entry name" value="Integrase-like_cat_sf"/>
</dbReference>
<evidence type="ECO:0000256" key="2">
    <source>
        <dbReference type="ARBA" id="ARBA00022908"/>
    </source>
</evidence>
<dbReference type="PANTHER" id="PTHR30349">
    <property type="entry name" value="PHAGE INTEGRASE-RELATED"/>
    <property type="match status" value="1"/>
</dbReference>
<comment type="caution">
    <text evidence="8">The sequence shown here is derived from an EMBL/GenBank/DDBJ whole genome shotgun (WGS) entry which is preliminary data.</text>
</comment>
<dbReference type="InterPro" id="IPR010998">
    <property type="entry name" value="Integrase_recombinase_N"/>
</dbReference>
<accession>A0A124F284</accession>
<evidence type="ECO:0000313" key="8">
    <source>
        <dbReference type="EMBL" id="KUJ54014.1"/>
    </source>
</evidence>
<dbReference type="RefSeq" id="WP_059137931.1">
    <property type="nucleotide sequence ID" value="NZ_LMAI01000015.1"/>
</dbReference>
<reference evidence="8 9" key="1">
    <citation type="submission" date="2015-10" db="EMBL/GenBank/DDBJ databases">
        <title>Genome sequence of Chryseobacterium greenlandense.</title>
        <authorList>
            <person name="Newman J."/>
            <person name="Fischer K."/>
            <person name="Miller J."/>
        </authorList>
    </citation>
    <scope>NUCLEOTIDE SEQUENCE [LARGE SCALE GENOMIC DNA]</scope>
    <source>
        <strain evidence="8 9">UMB34</strain>
    </source>
</reference>
<dbReference type="Gene3D" id="1.10.443.10">
    <property type="entry name" value="Intergrase catalytic core"/>
    <property type="match status" value="1"/>
</dbReference>
<dbReference type="PROSITE" id="PS51898">
    <property type="entry name" value="TYR_RECOMBINASE"/>
    <property type="match status" value="1"/>
</dbReference>
<keyword evidence="2" id="KW-0229">DNA integration</keyword>
<organism evidence="8 9">
    <name type="scientific">Chryseobacterium aquaticum subsp. greenlandense</name>
    <dbReference type="NCBI Taxonomy" id="345663"/>
    <lineage>
        <taxon>Bacteria</taxon>
        <taxon>Pseudomonadati</taxon>
        <taxon>Bacteroidota</taxon>
        <taxon>Flavobacteriia</taxon>
        <taxon>Flavobacteriales</taxon>
        <taxon>Weeksellaceae</taxon>
        <taxon>Chryseobacterium group</taxon>
        <taxon>Chryseobacterium</taxon>
    </lineage>
</organism>
<proteinExistence type="inferred from homology"/>
<evidence type="ECO:0000259" key="7">
    <source>
        <dbReference type="PROSITE" id="PS51900"/>
    </source>
</evidence>
<dbReference type="AlphaFoldDB" id="A0A124F284"/>
<dbReference type="PANTHER" id="PTHR30349:SF64">
    <property type="entry name" value="PROPHAGE INTEGRASE INTD-RELATED"/>
    <property type="match status" value="1"/>
</dbReference>
<feature type="domain" description="Tyr recombinase" evidence="6">
    <location>
        <begin position="103"/>
        <end position="314"/>
    </location>
</feature>
<comment type="similarity">
    <text evidence="1">Belongs to the 'phage' integrase family.</text>
</comment>
<dbReference type="InterPro" id="IPR004107">
    <property type="entry name" value="Integrase_SAM-like_N"/>
</dbReference>
<evidence type="ECO:0000259" key="6">
    <source>
        <dbReference type="PROSITE" id="PS51898"/>
    </source>
</evidence>
<dbReference type="GO" id="GO:0006310">
    <property type="term" value="P:DNA recombination"/>
    <property type="evidence" value="ECO:0007669"/>
    <property type="project" value="UniProtKB-KW"/>
</dbReference>
<dbReference type="Gene3D" id="1.10.150.130">
    <property type="match status" value="1"/>
</dbReference>
<evidence type="ECO:0000313" key="9">
    <source>
        <dbReference type="Proteomes" id="UP000054388"/>
    </source>
</evidence>
<keyword evidence="3 5" id="KW-0238">DNA-binding</keyword>
<dbReference type="InterPro" id="IPR050090">
    <property type="entry name" value="Tyrosine_recombinase_XerCD"/>
</dbReference>
<dbReference type="InterPro" id="IPR011010">
    <property type="entry name" value="DNA_brk_join_enz"/>
</dbReference>
<dbReference type="SUPFAM" id="SSF56349">
    <property type="entry name" value="DNA breaking-rejoining enzymes"/>
    <property type="match status" value="1"/>
</dbReference>
<protein>
    <recommendedName>
        <fullName evidence="10">Integrase</fullName>
    </recommendedName>
</protein>
<dbReference type="EMBL" id="LMAI01000015">
    <property type="protein sequence ID" value="KUJ54014.1"/>
    <property type="molecule type" value="Genomic_DNA"/>
</dbReference>
<gene>
    <name evidence="8" type="ORF">AR686_17660</name>
</gene>
<feature type="domain" description="Core-binding (CB)" evidence="7">
    <location>
        <begin position="1"/>
        <end position="81"/>
    </location>
</feature>